<feature type="region of interest" description="Disordered" evidence="1">
    <location>
        <begin position="498"/>
        <end position="533"/>
    </location>
</feature>
<evidence type="ECO:0000313" key="3">
    <source>
        <dbReference type="Proteomes" id="UP000198211"/>
    </source>
</evidence>
<feature type="compositionally biased region" description="Polar residues" evidence="1">
    <location>
        <begin position="499"/>
        <end position="530"/>
    </location>
</feature>
<accession>A0A225W4Z8</accession>
<feature type="compositionally biased region" description="Pro residues" evidence="1">
    <location>
        <begin position="916"/>
        <end position="925"/>
    </location>
</feature>
<evidence type="ECO:0000313" key="2">
    <source>
        <dbReference type="EMBL" id="OWZ12269.1"/>
    </source>
</evidence>
<feature type="compositionally biased region" description="Acidic residues" evidence="1">
    <location>
        <begin position="77"/>
        <end position="86"/>
    </location>
</feature>
<name>A0A225W4Z8_9STRA</name>
<feature type="compositionally biased region" description="Basic and acidic residues" evidence="1">
    <location>
        <begin position="23"/>
        <end position="60"/>
    </location>
</feature>
<gene>
    <name evidence="2" type="ORF">PHMEG_00014602</name>
</gene>
<feature type="compositionally biased region" description="Basic and acidic residues" evidence="1">
    <location>
        <begin position="571"/>
        <end position="585"/>
    </location>
</feature>
<dbReference type="AlphaFoldDB" id="A0A225W4Z8"/>
<dbReference type="EMBL" id="NBNE01001895">
    <property type="protein sequence ID" value="OWZ12269.1"/>
    <property type="molecule type" value="Genomic_DNA"/>
</dbReference>
<dbReference type="Proteomes" id="UP000198211">
    <property type="component" value="Unassembled WGS sequence"/>
</dbReference>
<feature type="compositionally biased region" description="Polar residues" evidence="1">
    <location>
        <begin position="203"/>
        <end position="214"/>
    </location>
</feature>
<proteinExistence type="predicted"/>
<keyword evidence="3" id="KW-1185">Reference proteome</keyword>
<evidence type="ECO:0000256" key="1">
    <source>
        <dbReference type="SAM" id="MobiDB-lite"/>
    </source>
</evidence>
<feature type="region of interest" description="Disordered" evidence="1">
    <location>
        <begin position="906"/>
        <end position="931"/>
    </location>
</feature>
<feature type="compositionally biased region" description="Low complexity" evidence="1">
    <location>
        <begin position="87"/>
        <end position="99"/>
    </location>
</feature>
<feature type="compositionally biased region" description="Basic and acidic residues" evidence="1">
    <location>
        <begin position="664"/>
        <end position="674"/>
    </location>
</feature>
<feature type="region of interest" description="Disordered" evidence="1">
    <location>
        <begin position="1"/>
        <end position="113"/>
    </location>
</feature>
<protein>
    <submittedName>
        <fullName evidence="2">Uncharacterized protein</fullName>
    </submittedName>
</protein>
<sequence length="985" mass="110775">MEDAVVVVDGKMSRQSRRTRGLQPEEQKPLEVIEKEARARRAVAREEKKVAGSKDARTQPDPEEEIQDAHHVTLDGIAEDDQEESAPDGSGADSNSDSSMEILGVSGPDMLEQVPVGGTIKVESPAVDGTSEKSQLGHDVIEVDALEEKTIPGETPTTKLEGPLSTVKEEATSDSLGDDSQSRLETSVSSSSCVQVPKEEATSRMQIPRSTQGTVDQNSVVPNLVKLYVDDQVRRWEQGSLEFVMSPMIEYAWLQPMPNIQAWYGTVMATSEYLASRMASGARAQTWISEWRLVRLASSMAVDFASVRVPLNELSMRECAAVLQTMFFEVGVKFRNLVPAWFRVCTPKAEVDTMGRVAEKLQHLLAVELLEWQQVISGVQCRVVSPLDARNLNGHSEEMKPEDAEGDSLMSSYEAELFGRGPAEAVSNEATNYEAARSLKAAETQFEERWQRREAEAEKAKESWATNLQKILNDQWEFVMSAQMQRLQDEITSLKETRNQNQKAIRSSKNIRGTVSSNTRATSTKIQGVRSTVHPRSCNAIKDDAVHNQDTSGDSAFAVQLQLTLPSTTETKYDKGDTPIKEEQGSRIAKTSGSRVRSRQTEAKSTGAARSEGQEPPKKEPRKKPSRRDEDPSGPSSSGESREEDDNPSDSDSLSDGMPLRDYANARDDFDEKQSPTARRRWWEKFLNMTIQAGKRVRTNWGRLTREFKCEYCRSRVSDSEKYYTMKQYKDETALAFLYRLNLAAERADVKFRKSERRREQHIKRFIKNLMDMSLRSTLQSQRFYKVSDLEYVLKQQEEVNASGSYSTRPPPNRDFRADNVARGGMRQRNSNRAYVARDDEDVDVEKSAQMEQNVDENDVAFQELSTAIQDAQILVNPNGTFLSREELIHEVYRIMNNVGWKPANPNARSGSSANPSPPLPPPAQPAAFQGYQSYHNPDRLEFYVDTQREVVWPSRARSVKNITMDIATSGRLSKSSRNSFFKEA</sequence>
<comment type="caution">
    <text evidence="2">The sequence shown here is derived from an EMBL/GenBank/DDBJ whole genome shotgun (WGS) entry which is preliminary data.</text>
</comment>
<feature type="region of interest" description="Disordered" evidence="1">
    <location>
        <begin position="569"/>
        <end position="674"/>
    </location>
</feature>
<feature type="region of interest" description="Disordered" evidence="1">
    <location>
        <begin position="146"/>
        <end position="214"/>
    </location>
</feature>
<reference evidence="3" key="1">
    <citation type="submission" date="2017-03" db="EMBL/GenBank/DDBJ databases">
        <title>Phytopthora megakarya and P. palmivora, two closely related causual agents of cacao black pod achieved similar genome size and gene model numbers by different mechanisms.</title>
        <authorList>
            <person name="Ali S."/>
            <person name="Shao J."/>
            <person name="Larry D.J."/>
            <person name="Kronmiller B."/>
            <person name="Shen D."/>
            <person name="Strem M.D."/>
            <person name="Melnick R.L."/>
            <person name="Guiltinan M.J."/>
            <person name="Tyler B.M."/>
            <person name="Meinhardt L.W."/>
            <person name="Bailey B.A."/>
        </authorList>
    </citation>
    <scope>NUCLEOTIDE SEQUENCE [LARGE SCALE GENOMIC DNA]</scope>
    <source>
        <strain evidence="3">zdho120</strain>
    </source>
</reference>
<feature type="compositionally biased region" description="Polar residues" evidence="1">
    <location>
        <begin position="173"/>
        <end position="194"/>
    </location>
</feature>
<organism evidence="2 3">
    <name type="scientific">Phytophthora megakarya</name>
    <dbReference type="NCBI Taxonomy" id="4795"/>
    <lineage>
        <taxon>Eukaryota</taxon>
        <taxon>Sar</taxon>
        <taxon>Stramenopiles</taxon>
        <taxon>Oomycota</taxon>
        <taxon>Peronosporomycetes</taxon>
        <taxon>Peronosporales</taxon>
        <taxon>Peronosporaceae</taxon>
        <taxon>Phytophthora</taxon>
    </lineage>
</organism>